<organism evidence="1">
    <name type="scientific">Desulfobacca acetoxidans</name>
    <dbReference type="NCBI Taxonomy" id="60893"/>
    <lineage>
        <taxon>Bacteria</taxon>
        <taxon>Pseudomonadati</taxon>
        <taxon>Thermodesulfobacteriota</taxon>
        <taxon>Desulfobaccia</taxon>
        <taxon>Desulfobaccales</taxon>
        <taxon>Desulfobaccaceae</taxon>
        <taxon>Desulfobacca</taxon>
    </lineage>
</organism>
<dbReference type="InterPro" id="IPR003748">
    <property type="entry name" value="DUF169"/>
</dbReference>
<evidence type="ECO:0000313" key="1">
    <source>
        <dbReference type="EMBL" id="HGB15715.1"/>
    </source>
</evidence>
<dbReference type="Pfam" id="PF02596">
    <property type="entry name" value="DUF169"/>
    <property type="match status" value="1"/>
</dbReference>
<evidence type="ECO:0008006" key="2">
    <source>
        <dbReference type="Google" id="ProtNLM"/>
    </source>
</evidence>
<comment type="caution">
    <text evidence="1">The sequence shown here is derived from an EMBL/GenBank/DDBJ whole genome shotgun (WGS) entry which is preliminary data.</text>
</comment>
<sequence>MNVQGLLEALGATEEPFGFFYTDQEPPEGFSPKPGRLPTAAMEARGEVNFEEIFAGFSCVMANIWRARKNRTAAYFSRERFGCLGGAFYLGFSKPQLDFIARYVSTGIPGVLEGEHYLESPEATRNFFNAIDPLPAPARFAVFKPLSHFAPVELPEVVIFFARPELITGLHFLASFVTNDLEAVAAPFGADCSFLVTWPRKYLAQGRLRAVLGGWDPSARKFHRPDEISFAMPWEMWSQMAARWPESFLTTATWATVKKKILHSRKVWGEASPGSWTG</sequence>
<reference evidence="1" key="1">
    <citation type="journal article" date="2020" name="mSystems">
        <title>Genome- and Community-Level Interaction Insights into Carbon Utilization and Element Cycling Functions of Hydrothermarchaeota in Hydrothermal Sediment.</title>
        <authorList>
            <person name="Zhou Z."/>
            <person name="Liu Y."/>
            <person name="Xu W."/>
            <person name="Pan J."/>
            <person name="Luo Z.H."/>
            <person name="Li M."/>
        </authorList>
    </citation>
    <scope>NUCLEOTIDE SEQUENCE [LARGE SCALE GENOMIC DNA]</scope>
    <source>
        <strain evidence="1">SpSt-776</strain>
    </source>
</reference>
<dbReference type="EMBL" id="DTHB01000060">
    <property type="protein sequence ID" value="HGB15715.1"/>
    <property type="molecule type" value="Genomic_DNA"/>
</dbReference>
<accession>A0A7C3WSW5</accession>
<proteinExistence type="predicted"/>
<gene>
    <name evidence="1" type="ORF">ENV62_10835</name>
</gene>
<name>A0A7C3WSW5_9BACT</name>
<dbReference type="AlphaFoldDB" id="A0A7C3WSW5"/>
<protein>
    <recommendedName>
        <fullName evidence="2">DUF169 domain-containing protein</fullName>
    </recommendedName>
</protein>